<accession>A0AC35F3H8</accession>
<evidence type="ECO:0000313" key="1">
    <source>
        <dbReference type="Proteomes" id="UP000887580"/>
    </source>
</evidence>
<dbReference type="Proteomes" id="UP000887580">
    <property type="component" value="Unplaced"/>
</dbReference>
<dbReference type="WBParaSite" id="PS1159_v2.g13468.t1">
    <property type="protein sequence ID" value="PS1159_v2.g13468.t1"/>
    <property type="gene ID" value="PS1159_v2.g13468"/>
</dbReference>
<proteinExistence type="predicted"/>
<organism evidence="1 2">
    <name type="scientific">Panagrolaimus sp. PS1159</name>
    <dbReference type="NCBI Taxonomy" id="55785"/>
    <lineage>
        <taxon>Eukaryota</taxon>
        <taxon>Metazoa</taxon>
        <taxon>Ecdysozoa</taxon>
        <taxon>Nematoda</taxon>
        <taxon>Chromadorea</taxon>
        <taxon>Rhabditida</taxon>
        <taxon>Tylenchina</taxon>
        <taxon>Panagrolaimomorpha</taxon>
        <taxon>Panagrolaimoidea</taxon>
        <taxon>Panagrolaimidae</taxon>
        <taxon>Panagrolaimus</taxon>
    </lineage>
</organism>
<reference evidence="2" key="1">
    <citation type="submission" date="2022-11" db="UniProtKB">
        <authorList>
            <consortium name="WormBaseParasite"/>
        </authorList>
    </citation>
    <scope>IDENTIFICATION</scope>
</reference>
<sequence length="544" mass="62496">MLFVLFCFLQFLIIDLECAPPIRCQVAHFLSGNECIRCNPLCQKCVGDADHCSECKPGNFLTKKPGKSFCKEDCNNGDESRIESKAFFLCSTIEENYGKKQCREGSYLNRRKFCKLCNNLCETCKGPEASDCTSCRVNEFQITEKRSDGTFECSKNCDKPSIVIPGKNYKFCGTSEEFSLEAIHDNQRINEQPPIITPNVFTLDWLHILCIILISNFGVAAAGFLYYRFQKKKEHFTLHSTQYEMVQIEPEEEIQIVTKDQINFGENKKLLGRGAFGKVYKCTFTDPEGRAIHAAVKIIDPICKDADIATERRRIYDEFRNMMIPRHPYVIHLLGINMADDLMLIMPLRKECLKKYLACSRTPVPVNRLSRFCSQISDGMMHLHSHNVFHCDLKAGNVLIKDEFHIEICDFGLACPSIDDKGRYRGGTFSHMAIELLSPLKTKIFTQECDIWSYGVTVWEIYNLGKGTPYESEGRTHHILYEFLENGGRLKKPDLLKVDVWPNILQCFAKNPKVRPKFIKLFKIFTQLSNDKNPIDDETSRIFK</sequence>
<evidence type="ECO:0000313" key="2">
    <source>
        <dbReference type="WBParaSite" id="PS1159_v2.g13468.t1"/>
    </source>
</evidence>
<name>A0AC35F3H8_9BILA</name>
<protein>
    <submittedName>
        <fullName evidence="2">Protein kinase domain-containing protein</fullName>
    </submittedName>
</protein>